<evidence type="ECO:0000313" key="2">
    <source>
        <dbReference type="EMBL" id="TPE43099.1"/>
    </source>
</evidence>
<dbReference type="AlphaFoldDB" id="A0A501W0B0"/>
<gene>
    <name evidence="2" type="ORF">FJM65_15790</name>
</gene>
<reference evidence="2 3" key="1">
    <citation type="submission" date="2019-06" db="EMBL/GenBank/DDBJ databases">
        <title>A novel bacterium of genus Pontibacter, isolated from marine sediment.</title>
        <authorList>
            <person name="Huang H."/>
            <person name="Mo K."/>
            <person name="Hu Y."/>
        </authorList>
    </citation>
    <scope>NUCLEOTIDE SEQUENCE [LARGE SCALE GENOMIC DNA]</scope>
    <source>
        <strain evidence="2 3">HB172049</strain>
    </source>
</reference>
<keyword evidence="3" id="KW-1185">Reference proteome</keyword>
<dbReference type="PROSITE" id="PS51257">
    <property type="entry name" value="PROKAR_LIPOPROTEIN"/>
    <property type="match status" value="1"/>
</dbReference>
<evidence type="ECO:0000313" key="3">
    <source>
        <dbReference type="Proteomes" id="UP000316727"/>
    </source>
</evidence>
<dbReference type="RefSeq" id="WP_140622512.1">
    <property type="nucleotide sequence ID" value="NZ_VFRQ01000008.1"/>
</dbReference>
<evidence type="ECO:0000256" key="1">
    <source>
        <dbReference type="SAM" id="Coils"/>
    </source>
</evidence>
<keyword evidence="1" id="KW-0175">Coiled coil</keyword>
<sequence>MKKPLRHYKLVFILCLASALYSCDGRREVEDTTVITSDEDTASVVQSGQTAEEELEEFRGWLNKQAEKGDTAIRREWPEVKEELRRRNAQLESKFDSLSAQSKEEYRQLQERYRNWEDRQERRMQEPLSADKVTQWQEQLLREYADIEELQANQLREAYLTFMGTVRTKRKSWSQNDWDYVDHVYGQLNQRRRQVEGQVSTADNLKIRTLQAEYLTLEGAADTQDMFRDVEE</sequence>
<dbReference type="Proteomes" id="UP000316727">
    <property type="component" value="Unassembled WGS sequence"/>
</dbReference>
<dbReference type="EMBL" id="VFRQ01000008">
    <property type="protein sequence ID" value="TPE43099.1"/>
    <property type="molecule type" value="Genomic_DNA"/>
</dbReference>
<accession>A0A501W0B0</accession>
<protein>
    <submittedName>
        <fullName evidence="2">Uncharacterized protein</fullName>
    </submittedName>
</protein>
<organism evidence="2 3">
    <name type="scientific">Pontibacter mangrovi</name>
    <dbReference type="NCBI Taxonomy" id="2589816"/>
    <lineage>
        <taxon>Bacteria</taxon>
        <taxon>Pseudomonadati</taxon>
        <taxon>Bacteroidota</taxon>
        <taxon>Cytophagia</taxon>
        <taxon>Cytophagales</taxon>
        <taxon>Hymenobacteraceae</taxon>
        <taxon>Pontibacter</taxon>
    </lineage>
</organism>
<comment type="caution">
    <text evidence="2">The sequence shown here is derived from an EMBL/GenBank/DDBJ whole genome shotgun (WGS) entry which is preliminary data.</text>
</comment>
<feature type="coiled-coil region" evidence="1">
    <location>
        <begin position="81"/>
        <end position="153"/>
    </location>
</feature>
<proteinExistence type="predicted"/>
<name>A0A501W0B0_9BACT</name>
<dbReference type="OrthoDB" id="883648at2"/>